<comment type="caution">
    <text evidence="3">The sequence shown here is derived from an EMBL/GenBank/DDBJ whole genome shotgun (WGS) entry which is preliminary data.</text>
</comment>
<dbReference type="InterPro" id="IPR036116">
    <property type="entry name" value="FN3_sf"/>
</dbReference>
<feature type="domain" description="Fibronectin type-III" evidence="2">
    <location>
        <begin position="537"/>
        <end position="633"/>
    </location>
</feature>
<dbReference type="Gene3D" id="2.60.40.3710">
    <property type="match status" value="1"/>
</dbReference>
<gene>
    <name evidence="3" type="ORF">B5M42_18385</name>
</gene>
<dbReference type="Gene3D" id="2.60.120.260">
    <property type="entry name" value="Galactose-binding domain-like"/>
    <property type="match status" value="5"/>
</dbReference>
<dbReference type="Gene3D" id="2.60.40.10">
    <property type="entry name" value="Immunoglobulins"/>
    <property type="match status" value="8"/>
</dbReference>
<evidence type="ECO:0000313" key="3">
    <source>
        <dbReference type="EMBL" id="TFE85015.1"/>
    </source>
</evidence>
<dbReference type="InterPro" id="IPR032812">
    <property type="entry name" value="SbsA_Ig"/>
</dbReference>
<sequence>MRMEIILVRKGEAALMKRRVSLLVIFTLIFQLAAVFAPAAFATSSVQGPVAPSSVTAQVYGADEDSAQIQWSGVAGAAGYKLYRSKSSGSGYELVPGGTVTGAVYGLVDPAAPGTLSSDVRYYYAVASFWPNGQESALSKKVSVVFKKNTASVPGSLRLTNERNVVSLTWGAAANAVEYRIYRASDKDGPFTQLAAGLSADTTAYVDASFAQLAVPVNSAYYYAVTAVNKYGTETARSGLAGTTKKAPATPGLPVAQLIGDTIQVQWPVVEGVSKFELTRSVKTNGQMVVDQQWTVDGTSYSDVLTPQYLPNDLVYYYNVKSVDEVGNESSASRTVTVVVPKNIAYAPKSVKAVNMDEVVTVSWALTANAVKYNVYRSMSKDGPYQLIADGVPATQDRIVDNSYEKVIVSARTNLYYAVTAINAFNIESSKSSVRVVTVKPPKAPDVFTAQYQNGTIVLNWSDVEDASSYKIYRSTDSKTGFQPVSGPLSATTFVHDLQQQDSPSDIRYYYAISATDQFDNESSLLKKVGVTVPKTIPYTPSKVKAYNNANVINLTWAAAKNAVSYKVYRSTSKDGTYELVLDHVTDLSFQDTYFAQYRVQANTNIYYRVTAVNRFGTESVKSGATYVTIRPAAGPTAFGAQEVQGSVQLVWSPTFGATGYNVYRSTQLLTGYELLNDTPLTAAQFTDTTAGDTIAQDTTYYYAVAFIDKTNHESLLSQKATALVHPQPVAAPSAVSAEAASDRSVTVTWTAAPGAAAYNIYRAAGSAAAVLAGTIQADDELVFTDSSYVQAQLPGGVELTYSVSAVKANGLESAKSAAAVVVLGATSLLTNGDFSVAGASGVAEGWTGDATPGVTGVQYAVNDQQGLGKSQHIQASGLWDGAGALVYQNVAVQSGQPFSLSGQLAVQSADKAKFQLYMDFYDSQNNWVGFTIKDYAGVSAEFGSIGVAGTVPASAVRAKVSLVARGTDAGGTLSADVAGLKLVYLPAAEQEAPIVVDKLPKGNAQTAGTRVISIVFNENILRGPNFGGISYVVQGQAVTPAITVDPTSIKVQPADVGFQPNGQIQLDIPQGAFTDLAGNLSPQVSYSLDAVTAASEVNLITNGSFEKAGDVQGTASGWTKVVSQGATDRTQIVAQPVTSGASAQRIAADGLPQDGVAMIYQYVPIEGARKYALIGDLQVQALNHAKIQLYVDYFTADGQWTGGDVKDISGVTAGYKQVTADLNPPAAASSAKIHVILRATANGGSGEAYLDRLRLLLDTALLTNAGFEAELGGDGSIQGWQTVISPDATGSVQLESEHVPSMNGLQALKVSGSAMSEGSVVMLYQTIPVAGGQRYAMSGNFHVVDLVNAKVQYYIDFYDASGQWAGGTVSEITAPDANVHDYALKYDVFTTPANAASAKVHLILRATGSNGSGLYYADGLDIALYDAQSQLKPAVQAAVPQNDSAQIALNQPVVLTFDKAVTAYDFYDEISVKAGNAAAAIVKSVNGAVLTIQPASGAWEPGTAYTVTLPSGALRDVAGRGTNEAYELHFTTMLDPMGSVLLNGDFEQGADSEGVGSGWQHVVSPGAAAEFAVVSDEHTAGSLAQKITASGLPNDGVAMIYQLAPVSSGQKYNLIGSINAVQLQDAKIQLYVDFFNANNEWVGGSVKELTATTNGFVNVQDSWTTPAGAAFAKVHTILRATAEQASGTIYVDGLSLKADTNLFVNGSFEYGALGAGTADGWQKAITEGAADDIQVVSGPVAEGGKAQQVAATGLANGGVAMVYQTVPVQGGNAYLLKGSFNIATLNDAKVQLYVDFYTADYQWVGGSVQELTQTTNGYAQVQDQLSAPANAALAKVHAILRANGDNAGGVFYVDNMQLQAN</sequence>
<protein>
    <recommendedName>
        <fullName evidence="2">Fibronectin type-III domain-containing protein</fullName>
    </recommendedName>
</protein>
<dbReference type="PROSITE" id="PS50853">
    <property type="entry name" value="FN3"/>
    <property type="match status" value="1"/>
</dbReference>
<dbReference type="EMBL" id="MYFO01000029">
    <property type="protein sequence ID" value="TFE85015.1"/>
    <property type="molecule type" value="Genomic_DNA"/>
</dbReference>
<keyword evidence="4" id="KW-1185">Reference proteome</keyword>
<keyword evidence="1" id="KW-0732">Signal</keyword>
<dbReference type="InterPro" id="IPR003961">
    <property type="entry name" value="FN3_dom"/>
</dbReference>
<dbReference type="Pfam" id="PF13205">
    <property type="entry name" value="Big_5"/>
    <property type="match status" value="2"/>
</dbReference>
<organism evidence="3 4">
    <name type="scientific">Paenibacillus athensensis</name>
    <dbReference type="NCBI Taxonomy" id="1967502"/>
    <lineage>
        <taxon>Bacteria</taxon>
        <taxon>Bacillati</taxon>
        <taxon>Bacillota</taxon>
        <taxon>Bacilli</taxon>
        <taxon>Bacillales</taxon>
        <taxon>Paenibacillaceae</taxon>
        <taxon>Paenibacillus</taxon>
    </lineage>
</organism>
<reference evidence="3 4" key="1">
    <citation type="submission" date="2017-03" db="EMBL/GenBank/DDBJ databases">
        <title>Isolation of Levoglucosan Utilizing Bacteria.</title>
        <authorList>
            <person name="Arya A.S."/>
        </authorList>
    </citation>
    <scope>NUCLEOTIDE SEQUENCE [LARGE SCALE GENOMIC DNA]</scope>
    <source>
        <strain evidence="3 4">MEC069</strain>
    </source>
</reference>
<dbReference type="SMART" id="SM00060">
    <property type="entry name" value="FN3"/>
    <property type="match status" value="5"/>
</dbReference>
<proteinExistence type="predicted"/>
<dbReference type="InterPro" id="IPR013783">
    <property type="entry name" value="Ig-like_fold"/>
</dbReference>
<dbReference type="SUPFAM" id="SSF49265">
    <property type="entry name" value="Fibronectin type III"/>
    <property type="match status" value="2"/>
</dbReference>
<evidence type="ECO:0000256" key="1">
    <source>
        <dbReference type="ARBA" id="ARBA00022729"/>
    </source>
</evidence>
<evidence type="ECO:0000259" key="2">
    <source>
        <dbReference type="PROSITE" id="PS50853"/>
    </source>
</evidence>
<accession>A0A4Y8PY08</accession>
<dbReference type="OrthoDB" id="2492168at2"/>
<evidence type="ECO:0000313" key="4">
    <source>
        <dbReference type="Proteomes" id="UP000298246"/>
    </source>
</evidence>
<dbReference type="Proteomes" id="UP000298246">
    <property type="component" value="Unassembled WGS sequence"/>
</dbReference>
<name>A0A4Y8PY08_9BACL</name>